<evidence type="ECO:0000313" key="3">
    <source>
        <dbReference type="Proteomes" id="UP001396334"/>
    </source>
</evidence>
<evidence type="ECO:0000313" key="2">
    <source>
        <dbReference type="EMBL" id="KAK9035323.1"/>
    </source>
</evidence>
<protein>
    <recommendedName>
        <fullName evidence="4">RPM1 interacting protein 13</fullName>
    </recommendedName>
</protein>
<dbReference type="Proteomes" id="UP001396334">
    <property type="component" value="Unassembled WGS sequence"/>
</dbReference>
<accession>A0ABR2TCV4</accession>
<dbReference type="InterPro" id="IPR053234">
    <property type="entry name" value="RPM1_Interactor"/>
</dbReference>
<comment type="caution">
    <text evidence="2">The sequence shown here is derived from an EMBL/GenBank/DDBJ whole genome shotgun (WGS) entry which is preliminary data.</text>
</comment>
<dbReference type="PANTHER" id="PTHR33443:SF35">
    <property type="entry name" value="VQ DOMAIN-CONTAINING PROTEIN"/>
    <property type="match status" value="1"/>
</dbReference>
<feature type="region of interest" description="Disordered" evidence="1">
    <location>
        <begin position="1"/>
        <end position="25"/>
    </location>
</feature>
<evidence type="ECO:0008006" key="4">
    <source>
        <dbReference type="Google" id="ProtNLM"/>
    </source>
</evidence>
<feature type="compositionally biased region" description="Basic and acidic residues" evidence="1">
    <location>
        <begin position="63"/>
        <end position="73"/>
    </location>
</feature>
<proteinExistence type="predicted"/>
<feature type="region of interest" description="Disordered" evidence="1">
    <location>
        <begin position="369"/>
        <end position="406"/>
    </location>
</feature>
<reference evidence="2 3" key="1">
    <citation type="journal article" date="2024" name="G3 (Bethesda)">
        <title>Genome assembly of Hibiscus sabdariffa L. provides insights into metabolisms of medicinal natural products.</title>
        <authorList>
            <person name="Kim T."/>
        </authorList>
    </citation>
    <scope>NUCLEOTIDE SEQUENCE [LARGE SCALE GENOMIC DNA]</scope>
    <source>
        <strain evidence="2">TK-2024</strain>
        <tissue evidence="2">Old leaves</tissue>
    </source>
</reference>
<feature type="region of interest" description="Disordered" evidence="1">
    <location>
        <begin position="56"/>
        <end position="77"/>
    </location>
</feature>
<dbReference type="EMBL" id="JBBPBN010000006">
    <property type="protein sequence ID" value="KAK9035323.1"/>
    <property type="molecule type" value="Genomic_DNA"/>
</dbReference>
<evidence type="ECO:0000256" key="1">
    <source>
        <dbReference type="SAM" id="MobiDB-lite"/>
    </source>
</evidence>
<gene>
    <name evidence="2" type="ORF">V6N11_077365</name>
</gene>
<keyword evidence="3" id="KW-1185">Reference proteome</keyword>
<organism evidence="2 3">
    <name type="scientific">Hibiscus sabdariffa</name>
    <name type="common">roselle</name>
    <dbReference type="NCBI Taxonomy" id="183260"/>
    <lineage>
        <taxon>Eukaryota</taxon>
        <taxon>Viridiplantae</taxon>
        <taxon>Streptophyta</taxon>
        <taxon>Embryophyta</taxon>
        <taxon>Tracheophyta</taxon>
        <taxon>Spermatophyta</taxon>
        <taxon>Magnoliopsida</taxon>
        <taxon>eudicotyledons</taxon>
        <taxon>Gunneridae</taxon>
        <taxon>Pentapetalae</taxon>
        <taxon>rosids</taxon>
        <taxon>malvids</taxon>
        <taxon>Malvales</taxon>
        <taxon>Malvaceae</taxon>
        <taxon>Malvoideae</taxon>
        <taxon>Hibiscus</taxon>
    </lineage>
</organism>
<name>A0ABR2TCV4_9ROSI</name>
<sequence>MDASPIIFDLSSDDEEAATSAWEEPKGDDYNWLSGFLEAVEKTSVDPDDLMVVGEVNTTKKSKSPDSVDGKVAEEDDGDCVVLEGDPDKALSDVNDPQEDSDECLIVGQKGQIACRDFPHPRHDCAKFPFSSTSHEQHCELCHCFVCDLRAPCRYWGSGTSSADHCHATDKEVKWKNLRKTFRHGRNSPIPVTKAPVTSYSTAMPRLSQSAPLRDSMQYTLENQVSRLTATQAARNCIAQTHIQQPSIIRACSSTRYGVPYGPGLGSQRFLNKRTMHPNPVSRQLLGVRNNVIRRDPGIRISNLGPQFVPSNTMPKRMEVASTINRMAYAPSENITSIASQHQWNPASVTISNGRNSNPIGWPNLSSGSNLGTYAHPRSSQPGMVDSVGTNSAPSQSPAYGQPVLQSSLNHNTNHLQNQNQRTTNHAFSDYDLNWINNISQSIQEPSVENVQLQSSTSEKEASKGIKEGHKSVFNELESFLFDDQSFTDDSLAAELNSLSSNHMAYDTGMIFFDIDTSWDRLTRA</sequence>
<dbReference type="PANTHER" id="PTHR33443">
    <property type="entry name" value="ZGC:112980"/>
    <property type="match status" value="1"/>
</dbReference>